<dbReference type="Proteomes" id="UP000324897">
    <property type="component" value="Chromosome 1"/>
</dbReference>
<gene>
    <name evidence="2" type="ORF">EJB05_24624</name>
</gene>
<feature type="non-terminal residue" evidence="2">
    <location>
        <position position="1"/>
    </location>
</feature>
<keyword evidence="3" id="KW-1185">Reference proteome</keyword>
<dbReference type="AlphaFoldDB" id="A0A5J9V9E3"/>
<dbReference type="EMBL" id="RWGY01000011">
    <property type="protein sequence ID" value="TVU32862.1"/>
    <property type="molecule type" value="Genomic_DNA"/>
</dbReference>
<organism evidence="2 3">
    <name type="scientific">Eragrostis curvula</name>
    <name type="common">weeping love grass</name>
    <dbReference type="NCBI Taxonomy" id="38414"/>
    <lineage>
        <taxon>Eukaryota</taxon>
        <taxon>Viridiplantae</taxon>
        <taxon>Streptophyta</taxon>
        <taxon>Embryophyta</taxon>
        <taxon>Tracheophyta</taxon>
        <taxon>Spermatophyta</taxon>
        <taxon>Magnoliopsida</taxon>
        <taxon>Liliopsida</taxon>
        <taxon>Poales</taxon>
        <taxon>Poaceae</taxon>
        <taxon>PACMAD clade</taxon>
        <taxon>Chloridoideae</taxon>
        <taxon>Eragrostideae</taxon>
        <taxon>Eragrostidinae</taxon>
        <taxon>Eragrostis</taxon>
    </lineage>
</organism>
<name>A0A5J9V9E3_9POAL</name>
<dbReference type="InterPro" id="IPR050592">
    <property type="entry name" value="GDSL_lipolytic_enzyme"/>
</dbReference>
<accession>A0A5J9V9E3</accession>
<dbReference type="InterPro" id="IPR036514">
    <property type="entry name" value="SGNH_hydro_sf"/>
</dbReference>
<dbReference type="PANTHER" id="PTHR45642:SF151">
    <property type="entry name" value="OS04G0547800 PROTEIN"/>
    <property type="match status" value="1"/>
</dbReference>
<protein>
    <recommendedName>
        <fullName evidence="4">GDSL esterase/lipase</fullName>
    </recommendedName>
</protein>
<evidence type="ECO:0000313" key="2">
    <source>
        <dbReference type="EMBL" id="TVU32862.1"/>
    </source>
</evidence>
<dbReference type="Gramene" id="TVU32862">
    <property type="protein sequence ID" value="TVU32862"/>
    <property type="gene ID" value="EJB05_24624"/>
</dbReference>
<evidence type="ECO:0000256" key="1">
    <source>
        <dbReference type="ARBA" id="ARBA00008668"/>
    </source>
</evidence>
<proteinExistence type="inferred from homology"/>
<dbReference type="InterPro" id="IPR001087">
    <property type="entry name" value="GDSL"/>
</dbReference>
<comment type="similarity">
    <text evidence="1">Belongs to the 'GDSL' lipolytic enzyme family.</text>
</comment>
<evidence type="ECO:0008006" key="4">
    <source>
        <dbReference type="Google" id="ProtNLM"/>
    </source>
</evidence>
<evidence type="ECO:0000313" key="3">
    <source>
        <dbReference type="Proteomes" id="UP000324897"/>
    </source>
</evidence>
<reference evidence="2 3" key="1">
    <citation type="journal article" date="2019" name="Sci. Rep.">
        <title>A high-quality genome of Eragrostis curvula grass provides insights into Poaceae evolution and supports new strategies to enhance forage quality.</title>
        <authorList>
            <person name="Carballo J."/>
            <person name="Santos B.A.C.M."/>
            <person name="Zappacosta D."/>
            <person name="Garbus I."/>
            <person name="Selva J.P."/>
            <person name="Gallo C.A."/>
            <person name="Diaz A."/>
            <person name="Albertini E."/>
            <person name="Caccamo M."/>
            <person name="Echenique V."/>
        </authorList>
    </citation>
    <scope>NUCLEOTIDE SEQUENCE [LARGE SCALE GENOMIC DNA]</scope>
    <source>
        <strain evidence="3">cv. Victoria</strain>
        <tissue evidence="2">Leaf</tissue>
    </source>
</reference>
<dbReference type="PANTHER" id="PTHR45642">
    <property type="entry name" value="GDSL ESTERASE/LIPASE EXL3"/>
    <property type="match status" value="1"/>
</dbReference>
<dbReference type="OrthoDB" id="1600564at2759"/>
<comment type="caution">
    <text evidence="2">The sequence shown here is derived from an EMBL/GenBank/DDBJ whole genome shotgun (WGS) entry which is preliminary data.</text>
</comment>
<sequence>MYIAESFVRALHALGARKVDLNGLPPMGCLPMERHAVSGACTEAYNSVVRNFNAGVRDLVARLDAELGGRVVYGDVYSGVADVLVADPAVYGFKAVGVGCCGTTGRFEMGFEFGYGN</sequence>
<dbReference type="GO" id="GO:0016788">
    <property type="term" value="F:hydrolase activity, acting on ester bonds"/>
    <property type="evidence" value="ECO:0007669"/>
    <property type="project" value="InterPro"/>
</dbReference>
<dbReference type="Pfam" id="PF00657">
    <property type="entry name" value="Lipase_GDSL"/>
    <property type="match status" value="1"/>
</dbReference>
<dbReference type="Gene3D" id="3.40.50.1110">
    <property type="entry name" value="SGNH hydrolase"/>
    <property type="match status" value="1"/>
</dbReference>